<organism evidence="1 2">
    <name type="scientific">Setaria viridis</name>
    <name type="common">Green bristlegrass</name>
    <name type="synonym">Setaria italica subsp. viridis</name>
    <dbReference type="NCBI Taxonomy" id="4556"/>
    <lineage>
        <taxon>Eukaryota</taxon>
        <taxon>Viridiplantae</taxon>
        <taxon>Streptophyta</taxon>
        <taxon>Embryophyta</taxon>
        <taxon>Tracheophyta</taxon>
        <taxon>Spermatophyta</taxon>
        <taxon>Magnoliopsida</taxon>
        <taxon>Liliopsida</taxon>
        <taxon>Poales</taxon>
        <taxon>Poaceae</taxon>
        <taxon>PACMAD clade</taxon>
        <taxon>Panicoideae</taxon>
        <taxon>Panicodae</taxon>
        <taxon>Paniceae</taxon>
        <taxon>Cenchrinae</taxon>
        <taxon>Setaria</taxon>
    </lineage>
</organism>
<protein>
    <submittedName>
        <fullName evidence="1">Uncharacterized protein</fullName>
    </submittedName>
</protein>
<sequence length="78" mass="8767">MGHTLHIHMHERKAPSPPLWRFGWVASLLQDAHRLVLSNAPFSVLCLCMCSCSFQRERTLQGTIMPSIFSVTPCVQCG</sequence>
<dbReference type="Gramene" id="TKW29481">
    <property type="protein sequence ID" value="TKW29481"/>
    <property type="gene ID" value="SEVIR_3G397733v2"/>
</dbReference>
<gene>
    <name evidence="1" type="ORF">SEVIR_3G397733v2</name>
</gene>
<reference evidence="1" key="1">
    <citation type="submission" date="2019-03" db="EMBL/GenBank/DDBJ databases">
        <title>WGS assembly of Setaria viridis.</title>
        <authorList>
            <person name="Huang P."/>
            <person name="Jenkins J."/>
            <person name="Grimwood J."/>
            <person name="Barry K."/>
            <person name="Healey A."/>
            <person name="Mamidi S."/>
            <person name="Sreedasyam A."/>
            <person name="Shu S."/>
            <person name="Feldman M."/>
            <person name="Wu J."/>
            <person name="Yu Y."/>
            <person name="Chen C."/>
            <person name="Johnson J."/>
            <person name="Rokhsar D."/>
            <person name="Baxter I."/>
            <person name="Schmutz J."/>
            <person name="Brutnell T."/>
            <person name="Kellogg E."/>
        </authorList>
    </citation>
    <scope>NUCLEOTIDE SEQUENCE [LARGE SCALE GENOMIC DNA]</scope>
</reference>
<name>A0A4U6VIL0_SETVI</name>
<proteinExistence type="predicted"/>
<evidence type="ECO:0000313" key="1">
    <source>
        <dbReference type="EMBL" id="TKW29481.1"/>
    </source>
</evidence>
<evidence type="ECO:0000313" key="2">
    <source>
        <dbReference type="Proteomes" id="UP000298652"/>
    </source>
</evidence>
<accession>A0A4U6VIL0</accession>
<dbReference type="EMBL" id="CM016554">
    <property type="protein sequence ID" value="TKW29481.1"/>
    <property type="molecule type" value="Genomic_DNA"/>
</dbReference>
<keyword evidence="2" id="KW-1185">Reference proteome</keyword>
<dbReference type="AlphaFoldDB" id="A0A4U6VIL0"/>
<dbReference type="Proteomes" id="UP000298652">
    <property type="component" value="Chromosome 3"/>
</dbReference>